<reference evidence="5 6" key="1">
    <citation type="journal article" date="2020" name="Arch. Microbiol.">
        <title>Bradyrhizobium campsiandrae sp. nov., a nitrogen-fixing bacterial strain isolated from a native leguminous tree from the Amazon adapted to flooded conditions.</title>
        <authorList>
            <person name="Cabral Michel D."/>
            <person name="Martins da Costa E."/>
            <person name="Azarias Guimaraes A."/>
            <person name="Soares de Carvalho T."/>
            <person name="Santos de Castro Caputo P."/>
            <person name="Willems A."/>
            <person name="de Souza Moreira F.M."/>
        </authorList>
    </citation>
    <scope>NUCLEOTIDE SEQUENCE [LARGE SCALE GENOMIC DNA]</scope>
    <source>
        <strain evidence="6">INPA 384B</strain>
    </source>
</reference>
<evidence type="ECO:0000256" key="1">
    <source>
        <dbReference type="ARBA" id="ARBA00023015"/>
    </source>
</evidence>
<dbReference type="Pfam" id="PF12833">
    <property type="entry name" value="HTH_18"/>
    <property type="match status" value="1"/>
</dbReference>
<evidence type="ECO:0000313" key="5">
    <source>
        <dbReference type="EMBL" id="MBC9978564.1"/>
    </source>
</evidence>
<protein>
    <submittedName>
        <fullName evidence="5">Helix-turn-helix domain-containing protein</fullName>
    </submittedName>
</protein>
<keyword evidence="6" id="KW-1185">Reference proteome</keyword>
<evidence type="ECO:0000256" key="3">
    <source>
        <dbReference type="ARBA" id="ARBA00023163"/>
    </source>
</evidence>
<dbReference type="PROSITE" id="PS01124">
    <property type="entry name" value="HTH_ARAC_FAMILY_2"/>
    <property type="match status" value="1"/>
</dbReference>
<dbReference type="InterPro" id="IPR009057">
    <property type="entry name" value="Homeodomain-like_sf"/>
</dbReference>
<accession>A0ABR7U3F5</accession>
<feature type="domain" description="HTH araC/xylS-type" evidence="4">
    <location>
        <begin position="214"/>
        <end position="313"/>
    </location>
</feature>
<name>A0ABR7U3F5_9BRAD</name>
<dbReference type="SMART" id="SM00342">
    <property type="entry name" value="HTH_ARAC"/>
    <property type="match status" value="1"/>
</dbReference>
<dbReference type="InterPro" id="IPR050204">
    <property type="entry name" value="AraC_XylS_family_regulators"/>
</dbReference>
<organism evidence="5 6">
    <name type="scientific">Bradyrhizobium campsiandrae</name>
    <dbReference type="NCBI Taxonomy" id="1729892"/>
    <lineage>
        <taxon>Bacteria</taxon>
        <taxon>Pseudomonadati</taxon>
        <taxon>Pseudomonadota</taxon>
        <taxon>Alphaproteobacteria</taxon>
        <taxon>Hyphomicrobiales</taxon>
        <taxon>Nitrobacteraceae</taxon>
        <taxon>Bradyrhizobium</taxon>
    </lineage>
</organism>
<gene>
    <name evidence="5" type="ORF">HA482_10080</name>
</gene>
<sequence>MLKMQNLEAVKDREGYDRWHQVSCRNYSYCEARRDSDYPFSAQISSWRFGALGFSDGRLSSDLTQLDRGPAEIRKDPRDHFMLYLVLLGGVCLTQDGREARAQSGDLFLYDQAQPFTLKFRQDYRAIMVNIPRPLLISRLPRARGLTARRIAGDSKLGALAGTIVRQITKFGEPADTHVIDRLGSSALDILATTMEAELAGPPEVGCARERLLTQVKSYILAHLHRSDLDIETIAKAQNIAPRTLNRLFAIDGTTPIRWLWEQRLLACYKALAEGHVCRVTDAAVSFGFTDMSHFSRAFKNSFGMSPHLIRRSRH</sequence>
<dbReference type="Gene3D" id="1.10.10.60">
    <property type="entry name" value="Homeodomain-like"/>
    <property type="match status" value="1"/>
</dbReference>
<dbReference type="Proteomes" id="UP000639516">
    <property type="component" value="Unassembled WGS sequence"/>
</dbReference>
<proteinExistence type="predicted"/>
<dbReference type="InterPro" id="IPR018060">
    <property type="entry name" value="HTH_AraC"/>
</dbReference>
<dbReference type="EMBL" id="JAATTO010000012">
    <property type="protein sequence ID" value="MBC9978564.1"/>
    <property type="molecule type" value="Genomic_DNA"/>
</dbReference>
<evidence type="ECO:0000256" key="2">
    <source>
        <dbReference type="ARBA" id="ARBA00023125"/>
    </source>
</evidence>
<dbReference type="PANTHER" id="PTHR46796">
    <property type="entry name" value="HTH-TYPE TRANSCRIPTIONAL ACTIVATOR RHAS-RELATED"/>
    <property type="match status" value="1"/>
</dbReference>
<keyword evidence="2" id="KW-0238">DNA-binding</keyword>
<comment type="caution">
    <text evidence="5">The sequence shown here is derived from an EMBL/GenBank/DDBJ whole genome shotgun (WGS) entry which is preliminary data.</text>
</comment>
<dbReference type="PANTHER" id="PTHR46796:SF6">
    <property type="entry name" value="ARAC SUBFAMILY"/>
    <property type="match status" value="1"/>
</dbReference>
<dbReference type="SUPFAM" id="SSF46689">
    <property type="entry name" value="Homeodomain-like"/>
    <property type="match status" value="1"/>
</dbReference>
<dbReference type="InterPro" id="IPR020449">
    <property type="entry name" value="Tscrpt_reg_AraC-type_HTH"/>
</dbReference>
<keyword evidence="3" id="KW-0804">Transcription</keyword>
<evidence type="ECO:0000313" key="6">
    <source>
        <dbReference type="Proteomes" id="UP000639516"/>
    </source>
</evidence>
<dbReference type="RefSeq" id="WP_188102703.1">
    <property type="nucleotide sequence ID" value="NZ_JAANIH010000028.1"/>
</dbReference>
<dbReference type="Pfam" id="PF14525">
    <property type="entry name" value="AraC_binding_2"/>
    <property type="match status" value="1"/>
</dbReference>
<dbReference type="PRINTS" id="PR00032">
    <property type="entry name" value="HTHARAC"/>
</dbReference>
<keyword evidence="1" id="KW-0805">Transcription regulation</keyword>
<dbReference type="InterPro" id="IPR035418">
    <property type="entry name" value="AraC-bd_2"/>
</dbReference>
<evidence type="ECO:0000259" key="4">
    <source>
        <dbReference type="PROSITE" id="PS01124"/>
    </source>
</evidence>